<sequence>MYDYRNCMIANVGGDVSLGRLYPSLTQSPRFGGLGEPRRAGGASQSEPPSFGGLAGQGALLAHLAIPGASDKERDKLVSMFQVKFLVTSTHLTEEKNCTPAYRAMLPNRKKNRCPSRFILTLSLSLAIIAALA</sequence>
<evidence type="ECO:0000313" key="3">
    <source>
        <dbReference type="EMBL" id="PLW22856.1"/>
    </source>
</evidence>
<dbReference type="AlphaFoldDB" id="A0A2N5TBK9"/>
<comment type="caution">
    <text evidence="3">The sequence shown here is derived from an EMBL/GenBank/DDBJ whole genome shotgun (WGS) entry which is preliminary data.</text>
</comment>
<gene>
    <name evidence="3" type="ORF">PCASD_16235</name>
</gene>
<feature type="transmembrane region" description="Helical" evidence="2">
    <location>
        <begin position="114"/>
        <end position="132"/>
    </location>
</feature>
<dbReference type="EMBL" id="PGCI01000650">
    <property type="protein sequence ID" value="PLW22856.1"/>
    <property type="molecule type" value="Genomic_DNA"/>
</dbReference>
<feature type="region of interest" description="Disordered" evidence="1">
    <location>
        <begin position="32"/>
        <end position="54"/>
    </location>
</feature>
<name>A0A2N5TBK9_9BASI</name>
<reference evidence="3 4" key="1">
    <citation type="submission" date="2017-11" db="EMBL/GenBank/DDBJ databases">
        <title>De novo assembly and phasing of dikaryotic genomes from two isolates of Puccinia coronata f. sp. avenae, the causal agent of oat crown rust.</title>
        <authorList>
            <person name="Miller M.E."/>
            <person name="Zhang Y."/>
            <person name="Omidvar V."/>
            <person name="Sperschneider J."/>
            <person name="Schwessinger B."/>
            <person name="Raley C."/>
            <person name="Palmer J.M."/>
            <person name="Garnica D."/>
            <person name="Upadhyaya N."/>
            <person name="Rathjen J."/>
            <person name="Taylor J.M."/>
            <person name="Park R.F."/>
            <person name="Dodds P.N."/>
            <person name="Hirsch C.D."/>
            <person name="Kianian S.F."/>
            <person name="Figueroa M."/>
        </authorList>
    </citation>
    <scope>NUCLEOTIDE SEQUENCE [LARGE SCALE GENOMIC DNA]</scope>
    <source>
        <strain evidence="3">12SD80</strain>
    </source>
</reference>
<keyword evidence="2" id="KW-0472">Membrane</keyword>
<evidence type="ECO:0000256" key="2">
    <source>
        <dbReference type="SAM" id="Phobius"/>
    </source>
</evidence>
<keyword evidence="2" id="KW-1133">Transmembrane helix</keyword>
<proteinExistence type="predicted"/>
<protein>
    <submittedName>
        <fullName evidence="3">Uncharacterized protein</fullName>
    </submittedName>
</protein>
<dbReference type="Proteomes" id="UP000235392">
    <property type="component" value="Unassembled WGS sequence"/>
</dbReference>
<evidence type="ECO:0000313" key="4">
    <source>
        <dbReference type="Proteomes" id="UP000235392"/>
    </source>
</evidence>
<accession>A0A2N5TBK9</accession>
<evidence type="ECO:0000256" key="1">
    <source>
        <dbReference type="SAM" id="MobiDB-lite"/>
    </source>
</evidence>
<organism evidence="3 4">
    <name type="scientific">Puccinia coronata f. sp. avenae</name>
    <dbReference type="NCBI Taxonomy" id="200324"/>
    <lineage>
        <taxon>Eukaryota</taxon>
        <taxon>Fungi</taxon>
        <taxon>Dikarya</taxon>
        <taxon>Basidiomycota</taxon>
        <taxon>Pucciniomycotina</taxon>
        <taxon>Pucciniomycetes</taxon>
        <taxon>Pucciniales</taxon>
        <taxon>Pucciniaceae</taxon>
        <taxon>Puccinia</taxon>
    </lineage>
</organism>
<keyword evidence="2" id="KW-0812">Transmembrane</keyword>